<dbReference type="EMBL" id="BART01029603">
    <property type="protein sequence ID" value="GAH08682.1"/>
    <property type="molecule type" value="Genomic_DNA"/>
</dbReference>
<feature type="non-terminal residue" evidence="1">
    <location>
        <position position="55"/>
    </location>
</feature>
<organism evidence="1">
    <name type="scientific">marine sediment metagenome</name>
    <dbReference type="NCBI Taxonomy" id="412755"/>
    <lineage>
        <taxon>unclassified sequences</taxon>
        <taxon>metagenomes</taxon>
        <taxon>ecological metagenomes</taxon>
    </lineage>
</organism>
<evidence type="ECO:0000313" key="1">
    <source>
        <dbReference type="EMBL" id="GAH08682.1"/>
    </source>
</evidence>
<accession>X1CLQ9</accession>
<comment type="caution">
    <text evidence="1">The sequence shown here is derived from an EMBL/GenBank/DDBJ whole genome shotgun (WGS) entry which is preliminary data.</text>
</comment>
<name>X1CLQ9_9ZZZZ</name>
<sequence length="55" mass="6141">MDVKARLDDTALFLHPNTWGNPLNPIEFPAGFGQKMSQEEAMIHELDEKTGASLK</sequence>
<dbReference type="AlphaFoldDB" id="X1CLQ9"/>
<reference evidence="1" key="1">
    <citation type="journal article" date="2014" name="Front. Microbiol.">
        <title>High frequency of phylogenetically diverse reductive dehalogenase-homologous genes in deep subseafloor sedimentary metagenomes.</title>
        <authorList>
            <person name="Kawai M."/>
            <person name="Futagami T."/>
            <person name="Toyoda A."/>
            <person name="Takaki Y."/>
            <person name="Nishi S."/>
            <person name="Hori S."/>
            <person name="Arai W."/>
            <person name="Tsubouchi T."/>
            <person name="Morono Y."/>
            <person name="Uchiyama I."/>
            <person name="Ito T."/>
            <person name="Fujiyama A."/>
            <person name="Inagaki F."/>
            <person name="Takami H."/>
        </authorList>
    </citation>
    <scope>NUCLEOTIDE SEQUENCE</scope>
    <source>
        <strain evidence="1">Expedition CK06-06</strain>
    </source>
</reference>
<proteinExistence type="predicted"/>
<protein>
    <submittedName>
        <fullName evidence="1">Uncharacterized protein</fullName>
    </submittedName>
</protein>
<gene>
    <name evidence="1" type="ORF">S01H4_51895</name>
</gene>